<dbReference type="EMBL" id="JAUJWW010000003">
    <property type="protein sequence ID" value="MDN7227341.1"/>
    <property type="molecule type" value="Genomic_DNA"/>
</dbReference>
<keyword evidence="2" id="KW-1185">Reference proteome</keyword>
<dbReference type="Proteomes" id="UP001172054">
    <property type="component" value="Unassembled WGS sequence"/>
</dbReference>
<protein>
    <submittedName>
        <fullName evidence="1">Uncharacterized protein</fullName>
    </submittedName>
</protein>
<accession>A0ABT8MR54</accession>
<reference evidence="1 2" key="1">
    <citation type="submission" date="2023-06" db="EMBL/GenBank/DDBJ databases">
        <title>Novel species in genus Planococcus.</title>
        <authorList>
            <person name="Ning S."/>
        </authorList>
    </citation>
    <scope>NUCLEOTIDE SEQUENCE [LARGE SCALE GENOMIC DNA]</scope>
    <source>
        <strain evidence="1 2">N064</strain>
    </source>
</reference>
<evidence type="ECO:0000313" key="2">
    <source>
        <dbReference type="Proteomes" id="UP001172054"/>
    </source>
</evidence>
<name>A0ABT8MR54_9BACL</name>
<dbReference type="RefSeq" id="WP_301726043.1">
    <property type="nucleotide sequence ID" value="NZ_JAUJWW010000003.1"/>
</dbReference>
<organism evidence="1 2">
    <name type="scientific">Planococcus liqunii</name>
    <dbReference type="NCBI Taxonomy" id="3058394"/>
    <lineage>
        <taxon>Bacteria</taxon>
        <taxon>Bacillati</taxon>
        <taxon>Bacillota</taxon>
        <taxon>Bacilli</taxon>
        <taxon>Bacillales</taxon>
        <taxon>Caryophanaceae</taxon>
        <taxon>Planococcus</taxon>
    </lineage>
</organism>
<proteinExistence type="predicted"/>
<evidence type="ECO:0000313" key="1">
    <source>
        <dbReference type="EMBL" id="MDN7227341.1"/>
    </source>
</evidence>
<comment type="caution">
    <text evidence="1">The sequence shown here is derived from an EMBL/GenBank/DDBJ whole genome shotgun (WGS) entry which is preliminary data.</text>
</comment>
<gene>
    <name evidence="1" type="ORF">QWY15_08565</name>
</gene>
<sequence>MSTVHTKGENIVRASNLLKETYENLSVLFSELDRVGEEQGYVSITPRFMRYKSTIDSDGWLITNFIKLYVKSTTISEGVDDIRDLPWYGVMVDLTEDDEVDFPVLSILRYQFDQSYWNGIPSVSDHWTFWSPFYEEEFDRLHTENEWTVLSNGKLKRKYAGFEKLKAIDMPLFDVKSPEDVRVKIFEGFKQLDF</sequence>